<keyword evidence="2" id="KW-1185">Reference proteome</keyword>
<evidence type="ECO:0000313" key="2">
    <source>
        <dbReference type="Proteomes" id="UP001193389"/>
    </source>
</evidence>
<dbReference type="AlphaFoldDB" id="A0A5K7SES8"/>
<reference evidence="1" key="1">
    <citation type="journal article" date="2020" name="Int. J. Syst. Evol. Microbiol.">
        <title>Aquipluma nitroreducens gen. nov. sp. nov., a novel facultatively anaerobic bacterium isolated from a freshwater lake.</title>
        <authorList>
            <person name="Watanabe M."/>
            <person name="Kojima H."/>
            <person name="Fukui M."/>
        </authorList>
    </citation>
    <scope>NUCLEOTIDE SEQUENCE</scope>
    <source>
        <strain evidence="1">MeG22</strain>
    </source>
</reference>
<name>A0A5K7SES8_9BACT</name>
<evidence type="ECO:0000313" key="1">
    <source>
        <dbReference type="EMBL" id="BBE20053.1"/>
    </source>
</evidence>
<dbReference type="Proteomes" id="UP001193389">
    <property type="component" value="Chromosome"/>
</dbReference>
<gene>
    <name evidence="1" type="ORF">AQPE_4244</name>
</gene>
<dbReference type="EMBL" id="AP018694">
    <property type="protein sequence ID" value="BBE20053.1"/>
    <property type="molecule type" value="Genomic_DNA"/>
</dbReference>
<proteinExistence type="predicted"/>
<accession>A0A5K7SES8</accession>
<dbReference type="KEGG" id="anf:AQPE_4244"/>
<dbReference type="RefSeq" id="WP_318348245.1">
    <property type="nucleotide sequence ID" value="NZ_AP018694.1"/>
</dbReference>
<protein>
    <submittedName>
        <fullName evidence="1">Uncharacterized protein</fullName>
    </submittedName>
</protein>
<organism evidence="1 2">
    <name type="scientific">Aquipluma nitroreducens</name>
    <dbReference type="NCBI Taxonomy" id="2010828"/>
    <lineage>
        <taxon>Bacteria</taxon>
        <taxon>Pseudomonadati</taxon>
        <taxon>Bacteroidota</taxon>
        <taxon>Bacteroidia</taxon>
        <taxon>Marinilabiliales</taxon>
        <taxon>Prolixibacteraceae</taxon>
        <taxon>Aquipluma</taxon>
    </lineage>
</organism>
<sequence>MDYLVVGSNGFAQVGDLDYFTKAKIELRVLLDFLQRNYPVPDEFASKAYYYIKAFNHDFGTYHEVVVIFDDQYLSALEDSGLEPDTELFGKFWNWFNSVEFVDLESEELTGQIRHAYLNTLDIEKGDHLKVIRVA</sequence>